<evidence type="ECO:0000256" key="1">
    <source>
        <dbReference type="SAM" id="Coils"/>
    </source>
</evidence>
<dbReference type="SUPFAM" id="SSF81901">
    <property type="entry name" value="HCP-like"/>
    <property type="match status" value="3"/>
</dbReference>
<organism evidence="2 3">
    <name type="scientific">Streptomyces chryseus</name>
    <dbReference type="NCBI Taxonomy" id="68186"/>
    <lineage>
        <taxon>Bacteria</taxon>
        <taxon>Bacillati</taxon>
        <taxon>Actinomycetota</taxon>
        <taxon>Actinomycetes</taxon>
        <taxon>Kitasatosporales</taxon>
        <taxon>Streptomycetaceae</taxon>
        <taxon>Streptomyces</taxon>
    </lineage>
</organism>
<dbReference type="InterPro" id="IPR019734">
    <property type="entry name" value="TPR_rpt"/>
</dbReference>
<dbReference type="InterPro" id="IPR011990">
    <property type="entry name" value="TPR-like_helical_dom_sf"/>
</dbReference>
<dbReference type="SMART" id="SM00671">
    <property type="entry name" value="SEL1"/>
    <property type="match status" value="8"/>
</dbReference>
<keyword evidence="3" id="KW-1185">Reference proteome</keyword>
<dbReference type="InterPro" id="IPR050767">
    <property type="entry name" value="Sel1_AlgK"/>
</dbReference>
<gene>
    <name evidence="2" type="ORF">GCM10010346_63570</name>
</gene>
<dbReference type="SMART" id="SM00028">
    <property type="entry name" value="TPR"/>
    <property type="match status" value="3"/>
</dbReference>
<dbReference type="Gene3D" id="1.25.40.10">
    <property type="entry name" value="Tetratricopeptide repeat domain"/>
    <property type="match status" value="3"/>
</dbReference>
<keyword evidence="1" id="KW-0175">Coiled coil</keyword>
<dbReference type="RefSeq" id="WP_189716454.1">
    <property type="nucleotide sequence ID" value="NZ_BMVO01000040.1"/>
</dbReference>
<reference evidence="3" key="1">
    <citation type="journal article" date="2019" name="Int. J. Syst. Evol. Microbiol.">
        <title>The Global Catalogue of Microorganisms (GCM) 10K type strain sequencing project: providing services to taxonomists for standard genome sequencing and annotation.</title>
        <authorList>
            <consortium name="The Broad Institute Genomics Platform"/>
            <consortium name="The Broad Institute Genome Sequencing Center for Infectious Disease"/>
            <person name="Wu L."/>
            <person name="Ma J."/>
        </authorList>
    </citation>
    <scope>NUCLEOTIDE SEQUENCE [LARGE SCALE GENOMIC DNA]</scope>
    <source>
        <strain evidence="3">JCM 4737</strain>
    </source>
</reference>
<dbReference type="EMBL" id="BMVO01000040">
    <property type="protein sequence ID" value="GHB31444.1"/>
    <property type="molecule type" value="Genomic_DNA"/>
</dbReference>
<evidence type="ECO:0000313" key="2">
    <source>
        <dbReference type="EMBL" id="GHB31444.1"/>
    </source>
</evidence>
<accession>A0ABQ3EBU9</accession>
<evidence type="ECO:0008006" key="4">
    <source>
        <dbReference type="Google" id="ProtNLM"/>
    </source>
</evidence>
<dbReference type="PANTHER" id="PTHR11102">
    <property type="entry name" value="SEL-1-LIKE PROTEIN"/>
    <property type="match status" value="1"/>
</dbReference>
<evidence type="ECO:0000313" key="3">
    <source>
        <dbReference type="Proteomes" id="UP000599437"/>
    </source>
</evidence>
<dbReference type="Pfam" id="PF13432">
    <property type="entry name" value="TPR_16"/>
    <property type="match status" value="3"/>
</dbReference>
<proteinExistence type="predicted"/>
<comment type="caution">
    <text evidence="2">The sequence shown here is derived from an EMBL/GenBank/DDBJ whole genome shotgun (WGS) entry which is preliminary data.</text>
</comment>
<name>A0ABQ3EBU9_9ACTN</name>
<dbReference type="Proteomes" id="UP000599437">
    <property type="component" value="Unassembled WGS sequence"/>
</dbReference>
<feature type="coiled-coil region" evidence="1">
    <location>
        <begin position="156"/>
        <end position="183"/>
    </location>
</feature>
<dbReference type="SUPFAM" id="SSF48452">
    <property type="entry name" value="TPR-like"/>
    <property type="match status" value="1"/>
</dbReference>
<sequence>MTHGETHEHIRDQEAELAAAAEAGQDGAYRAYATFLGKSGRMDQALSWWAKAAEHGDADAARTLAICHKDRWEFAEAERWYRSAADRDGGCAFGLATLLKESGDPDGAQEWYARGAALGHVQSLTNGTVLKAARHGAFAEAQAQLDEAAELGDRKAASARQVIENIVDDLELWEERLARAEADGDAEAAFEALSPLRDPEYAGMFTYYPSTIRAAEALYARAAAVGSHQALVEQAILVARDSDRIEEARALAVRAHELGYSGAAYVLGVWAFERGDQRTAEHWFETAAAAPDGHDYARFYLGLIGIMQRRLDEAERWLRLTGDTEDENDQYGGLPKMFVEQLEEIAAIRADPARLPDPELAARLPGLRAAAESGGAEECFAYADALDRLYRLPDAADWYRKTGTPRGLLELGRMLQDCQADETLLVPYFEPAAEAGDAGAAYSIAGIHTHAKNERAAGIWTLKAAELGHARAAWGVGWTSEERGGDPQFAERWYVRAAEGGLARPAFLAGRSMVRWGRYAEAERWLVKAWENDIPEAAYHLGRALRRLGRTAEAEQWLRRAVERSGDFDPPRGPLERRVDPRPELAELLVEAERDEEAAPLVADILAEYPGHLAGHRLVGRLARRRGDLATAEQHFAQIEERDSDPGTRMSLREIRELLAQVTHEH</sequence>
<dbReference type="PANTHER" id="PTHR11102:SF160">
    <property type="entry name" value="ERAD-ASSOCIATED E3 UBIQUITIN-PROTEIN LIGASE COMPONENT HRD3"/>
    <property type="match status" value="1"/>
</dbReference>
<protein>
    <recommendedName>
        <fullName evidence="4">Tetratricopeptide repeat protein</fullName>
    </recommendedName>
</protein>
<dbReference type="InterPro" id="IPR006597">
    <property type="entry name" value="Sel1-like"/>
</dbReference>